<dbReference type="Gene3D" id="3.40.630.40">
    <property type="entry name" value="Zn-dependent exopeptidases"/>
    <property type="match status" value="1"/>
</dbReference>
<keyword evidence="7" id="KW-0378">Hydrolase</keyword>
<dbReference type="CDD" id="cd02696">
    <property type="entry name" value="MurNAc-LAA"/>
    <property type="match status" value="1"/>
</dbReference>
<evidence type="ECO:0000313" key="13">
    <source>
        <dbReference type="Proteomes" id="UP000251800"/>
    </source>
</evidence>
<protein>
    <recommendedName>
        <fullName evidence="9">N-acetylmuramoyl-L-alanine amidase AmiC</fullName>
        <ecNumber evidence="4">3.5.1.28</ecNumber>
    </recommendedName>
</protein>
<dbReference type="PROSITE" id="PS51782">
    <property type="entry name" value="LYSM"/>
    <property type="match status" value="1"/>
</dbReference>
<dbReference type="EMBL" id="QEQK01000003">
    <property type="protein sequence ID" value="PWN57149.1"/>
    <property type="molecule type" value="Genomic_DNA"/>
</dbReference>
<dbReference type="InterPro" id="IPR002508">
    <property type="entry name" value="MurNAc-LAA_cat"/>
</dbReference>
<keyword evidence="8" id="KW-0961">Cell wall biogenesis/degradation</keyword>
<dbReference type="InterPro" id="IPR036779">
    <property type="entry name" value="LysM_dom_sf"/>
</dbReference>
<evidence type="ECO:0000259" key="11">
    <source>
        <dbReference type="PROSITE" id="PS51782"/>
    </source>
</evidence>
<comment type="similarity">
    <text evidence="3">Belongs to the N-acetylmuramoyl-L-alanine amidase 3 family.</text>
</comment>
<comment type="catalytic activity">
    <reaction evidence="1">
        <text>Hydrolyzes the link between N-acetylmuramoyl residues and L-amino acid residues in certain cell-wall glycopeptides.</text>
        <dbReference type="EC" id="3.5.1.28"/>
    </reaction>
</comment>
<dbReference type="PANTHER" id="PTHR30404:SF0">
    <property type="entry name" value="N-ACETYLMURAMOYL-L-ALANINE AMIDASE AMIC"/>
    <property type="match status" value="1"/>
</dbReference>
<dbReference type="Pfam" id="PF01476">
    <property type="entry name" value="LysM"/>
    <property type="match status" value="1"/>
</dbReference>
<dbReference type="FunFam" id="3.40.630.40:FF:000001">
    <property type="entry name" value="N-acetylmuramoyl-L-alanine amidase"/>
    <property type="match status" value="1"/>
</dbReference>
<evidence type="ECO:0000256" key="1">
    <source>
        <dbReference type="ARBA" id="ARBA00001561"/>
    </source>
</evidence>
<comment type="subcellular location">
    <subcellularLocation>
        <location evidence="2">Periplasm</location>
    </subcellularLocation>
</comment>
<dbReference type="CDD" id="cd00118">
    <property type="entry name" value="LysM"/>
    <property type="match status" value="1"/>
</dbReference>
<keyword evidence="5 10" id="KW-0732">Signal</keyword>
<dbReference type="GO" id="GO:0071555">
    <property type="term" value="P:cell wall organization"/>
    <property type="evidence" value="ECO:0007669"/>
    <property type="project" value="UniProtKB-KW"/>
</dbReference>
<gene>
    <name evidence="12" type="ORF">DEH80_04270</name>
</gene>
<dbReference type="PANTHER" id="PTHR30404">
    <property type="entry name" value="N-ACETYLMURAMOYL-L-ALANINE AMIDASE"/>
    <property type="match status" value="1"/>
</dbReference>
<dbReference type="SUPFAM" id="SSF53187">
    <property type="entry name" value="Zn-dependent exopeptidases"/>
    <property type="match status" value="1"/>
</dbReference>
<feature type="signal peptide" evidence="10">
    <location>
        <begin position="1"/>
        <end position="27"/>
    </location>
</feature>
<comment type="caution">
    <text evidence="12">The sequence shown here is derived from an EMBL/GenBank/DDBJ whole genome shotgun (WGS) entry which is preliminary data.</text>
</comment>
<dbReference type="GO" id="GO:0009253">
    <property type="term" value="P:peptidoglycan catabolic process"/>
    <property type="evidence" value="ECO:0007669"/>
    <property type="project" value="InterPro"/>
</dbReference>
<dbReference type="RefSeq" id="WP_109719229.1">
    <property type="nucleotide sequence ID" value="NZ_QEQK01000003.1"/>
</dbReference>
<evidence type="ECO:0000256" key="5">
    <source>
        <dbReference type="ARBA" id="ARBA00022729"/>
    </source>
</evidence>
<sequence length="446" mass="48307">MQRCLRLNTLQLVFVLLASLASPAVSASVVLKDVRVWPGPDSTRVVFDLSGDIDHKLFTLDDPARVVIDVPNATRGTVAGADGRGIVQRVRTGQRTPDTLRLVVDLESSVRAKSFTLPPSGRYGHRLVVDLDTGPAKIGPVAAPQPAVELQDKPIIIAIDAGHGGEDPGARGARGTKEKDVALAVSRKLARLVDAQPGMRAVLIRDGDYYIDLRERTRRARAAQADLFVSIHADAFTDRRARGSSVYVLSQRGASSEHARTLARRENESDLIGGVRLDDKDDVLASVLIDISQTAALEASFDAAERMLSNMGAINRLHKETVQQANFMVLKAPDIPSVLVETAFISNPDEERRLTDPNFQERLARNLLAGIQGYFSDYRPRTTLASARVDGPVEPAPAEAYTVRRGDTLSEIAARFRTSMSALRLANDLASDTIRIGDVLTIPSGG</sequence>
<dbReference type="SMART" id="SM00257">
    <property type="entry name" value="LysM"/>
    <property type="match status" value="1"/>
</dbReference>
<dbReference type="Pfam" id="PF11741">
    <property type="entry name" value="AMIN"/>
    <property type="match status" value="1"/>
</dbReference>
<keyword evidence="6" id="KW-0574">Periplasm</keyword>
<dbReference type="SUPFAM" id="SSF54106">
    <property type="entry name" value="LysM domain"/>
    <property type="match status" value="1"/>
</dbReference>
<evidence type="ECO:0000256" key="9">
    <source>
        <dbReference type="ARBA" id="ARBA00074581"/>
    </source>
</evidence>
<dbReference type="OrthoDB" id="9806267at2"/>
<keyword evidence="13" id="KW-1185">Reference proteome</keyword>
<dbReference type="Proteomes" id="UP000251800">
    <property type="component" value="Unassembled WGS sequence"/>
</dbReference>
<dbReference type="InterPro" id="IPR050695">
    <property type="entry name" value="N-acetylmuramoyl_amidase_3"/>
</dbReference>
<evidence type="ECO:0000256" key="7">
    <source>
        <dbReference type="ARBA" id="ARBA00022801"/>
    </source>
</evidence>
<feature type="domain" description="LysM" evidence="11">
    <location>
        <begin position="399"/>
        <end position="442"/>
    </location>
</feature>
<evidence type="ECO:0000256" key="8">
    <source>
        <dbReference type="ARBA" id="ARBA00023316"/>
    </source>
</evidence>
<dbReference type="AlphaFoldDB" id="A0A363UP30"/>
<dbReference type="GO" id="GO:0030288">
    <property type="term" value="C:outer membrane-bounded periplasmic space"/>
    <property type="evidence" value="ECO:0007669"/>
    <property type="project" value="TreeGrafter"/>
</dbReference>
<dbReference type="InterPro" id="IPR021731">
    <property type="entry name" value="AMIN_dom"/>
</dbReference>
<proteinExistence type="inferred from homology"/>
<organism evidence="12 13">
    <name type="scientific">Abyssibacter profundi</name>
    <dbReference type="NCBI Taxonomy" id="2182787"/>
    <lineage>
        <taxon>Bacteria</taxon>
        <taxon>Pseudomonadati</taxon>
        <taxon>Pseudomonadota</taxon>
        <taxon>Gammaproteobacteria</taxon>
        <taxon>Chromatiales</taxon>
        <taxon>Oceanococcaceae</taxon>
        <taxon>Abyssibacter</taxon>
    </lineage>
</organism>
<accession>A0A363UP30</accession>
<feature type="chain" id="PRO_5016916810" description="N-acetylmuramoyl-L-alanine amidase AmiC" evidence="10">
    <location>
        <begin position="28"/>
        <end position="446"/>
    </location>
</feature>
<evidence type="ECO:0000256" key="6">
    <source>
        <dbReference type="ARBA" id="ARBA00022764"/>
    </source>
</evidence>
<dbReference type="GO" id="GO:0008745">
    <property type="term" value="F:N-acetylmuramoyl-L-alanine amidase activity"/>
    <property type="evidence" value="ECO:0007669"/>
    <property type="project" value="UniProtKB-EC"/>
</dbReference>
<reference evidence="12 13" key="1">
    <citation type="submission" date="2018-05" db="EMBL/GenBank/DDBJ databases">
        <title>Abyssibacter profundi OUC007T gen. nov., sp. nov, a marine bacterium isolated from seawater of the Mariana Trench.</title>
        <authorList>
            <person name="Zhou S."/>
        </authorList>
    </citation>
    <scope>NUCLEOTIDE SEQUENCE [LARGE SCALE GENOMIC DNA]</scope>
    <source>
        <strain evidence="12 13">OUC007</strain>
    </source>
</reference>
<dbReference type="Gene3D" id="2.60.40.3500">
    <property type="match status" value="1"/>
</dbReference>
<evidence type="ECO:0000256" key="10">
    <source>
        <dbReference type="SAM" id="SignalP"/>
    </source>
</evidence>
<dbReference type="InterPro" id="IPR018392">
    <property type="entry name" value="LysM"/>
</dbReference>
<evidence type="ECO:0000313" key="12">
    <source>
        <dbReference type="EMBL" id="PWN57149.1"/>
    </source>
</evidence>
<dbReference type="EC" id="3.5.1.28" evidence="4"/>
<dbReference type="Pfam" id="PF01520">
    <property type="entry name" value="Amidase_3"/>
    <property type="match status" value="1"/>
</dbReference>
<dbReference type="Gene3D" id="3.10.350.10">
    <property type="entry name" value="LysM domain"/>
    <property type="match status" value="1"/>
</dbReference>
<name>A0A363UP30_9GAMM</name>
<evidence type="ECO:0000256" key="3">
    <source>
        <dbReference type="ARBA" id="ARBA00010860"/>
    </source>
</evidence>
<evidence type="ECO:0000256" key="2">
    <source>
        <dbReference type="ARBA" id="ARBA00004418"/>
    </source>
</evidence>
<dbReference type="SMART" id="SM00646">
    <property type="entry name" value="Ami_3"/>
    <property type="match status" value="1"/>
</dbReference>
<evidence type="ECO:0000256" key="4">
    <source>
        <dbReference type="ARBA" id="ARBA00011901"/>
    </source>
</evidence>